<evidence type="ECO:0000313" key="2">
    <source>
        <dbReference type="Proteomes" id="UP000749311"/>
    </source>
</evidence>
<comment type="caution">
    <text evidence="1">The sequence shown here is derived from an EMBL/GenBank/DDBJ whole genome shotgun (WGS) entry which is preliminary data.</text>
</comment>
<dbReference type="RefSeq" id="WP_167170719.1">
    <property type="nucleotide sequence ID" value="NZ_BAAAOO010000004.1"/>
</dbReference>
<dbReference type="EMBL" id="JAAMOZ010000003">
    <property type="protein sequence ID" value="NIH58397.1"/>
    <property type="molecule type" value="Genomic_DNA"/>
</dbReference>
<protein>
    <submittedName>
        <fullName evidence="1">Uncharacterized protein</fullName>
    </submittedName>
</protein>
<organism evidence="1 2">
    <name type="scientific">Brooklawnia cerclae</name>
    <dbReference type="NCBI Taxonomy" id="349934"/>
    <lineage>
        <taxon>Bacteria</taxon>
        <taxon>Bacillati</taxon>
        <taxon>Actinomycetota</taxon>
        <taxon>Actinomycetes</taxon>
        <taxon>Propionibacteriales</taxon>
        <taxon>Propionibacteriaceae</taxon>
        <taxon>Brooklawnia</taxon>
    </lineage>
</organism>
<dbReference type="Proteomes" id="UP000749311">
    <property type="component" value="Unassembled WGS sequence"/>
</dbReference>
<reference evidence="1 2" key="1">
    <citation type="submission" date="2020-02" db="EMBL/GenBank/DDBJ databases">
        <title>Sequencing the genomes of 1000 actinobacteria strains.</title>
        <authorList>
            <person name="Klenk H.-P."/>
        </authorList>
    </citation>
    <scope>NUCLEOTIDE SEQUENCE [LARGE SCALE GENOMIC DNA]</scope>
    <source>
        <strain evidence="1 2">DSM 19609</strain>
    </source>
</reference>
<gene>
    <name evidence="1" type="ORF">FB473_003092</name>
</gene>
<evidence type="ECO:0000313" key="1">
    <source>
        <dbReference type="EMBL" id="NIH58397.1"/>
    </source>
</evidence>
<name>A0ABX0SJ13_9ACTN</name>
<keyword evidence="2" id="KW-1185">Reference proteome</keyword>
<accession>A0ABX0SJ13</accession>
<sequence>MVFEELIQRLEASGRDAAKTAAWRVGDDWPAWHVEYSIMTQDGHYVVASLVNDRSNGTVLLNKHNLSDGTESPYFDTADQACDWIWERVNNPAFIPQPAPKRTPEQIEEHRRRVMEDIERNRRAFKETHQQQD</sequence>
<proteinExistence type="predicted"/>